<dbReference type="InterPro" id="IPR035897">
    <property type="entry name" value="Toll_tir_struct_dom_sf"/>
</dbReference>
<organism evidence="2 3">
    <name type="scientific">Deinococcus humi</name>
    <dbReference type="NCBI Taxonomy" id="662880"/>
    <lineage>
        <taxon>Bacteria</taxon>
        <taxon>Thermotogati</taxon>
        <taxon>Deinococcota</taxon>
        <taxon>Deinococci</taxon>
        <taxon>Deinococcales</taxon>
        <taxon>Deinococcaceae</taxon>
        <taxon>Deinococcus</taxon>
    </lineage>
</organism>
<feature type="domain" description="TIR" evidence="1">
    <location>
        <begin position="119"/>
        <end position="251"/>
    </location>
</feature>
<evidence type="ECO:0000313" key="2">
    <source>
        <dbReference type="EMBL" id="MBB5364329.1"/>
    </source>
</evidence>
<dbReference type="PROSITE" id="PS50104">
    <property type="entry name" value="TIR"/>
    <property type="match status" value="1"/>
</dbReference>
<reference evidence="2 3" key="1">
    <citation type="submission" date="2020-08" db="EMBL/GenBank/DDBJ databases">
        <title>Genomic Encyclopedia of Type Strains, Phase IV (KMG-IV): sequencing the most valuable type-strain genomes for metagenomic binning, comparative biology and taxonomic classification.</title>
        <authorList>
            <person name="Goeker M."/>
        </authorList>
    </citation>
    <scope>NUCLEOTIDE SEQUENCE [LARGE SCALE GENOMIC DNA]</scope>
    <source>
        <strain evidence="2 3">DSM 27939</strain>
    </source>
</reference>
<keyword evidence="3" id="KW-1185">Reference proteome</keyword>
<sequence length="498" mass="55590">MTRKKLDAHRAALQPLLRKRKPEQFDASAAALKLKSEIQRWNREALRLLKGTPGGQTSAKAFEALGRMSYGTLTDVRTQLRARQEVIDGFLAAKPAAAKRISARLPAVKAKSRESNKAYPFDVCLSFAGEDRKFVHQVYEALTAAGVKTFYDRDADIESELWGSNLYEYLDDIYRNQARFCIMFLSRNYVKKAWTRLERESAQARAFLDHQAYILPVRLDDTEVPGVRSTTGFLTRSNGVQRIVNATLQKLKRPTPVRVKTESARKPGTSGASRGLAGHVVLLGDRLYQARRVTRAQDESLELELNVRGPEDRAALRTLAPPHFGYRKVRFVDRLDALDVQVSLLSETTTGRVSTMTLRLVPVQAHGTDMRINFMGQAPEIVAERQLRQLLLGEAPEPVSFAAYFPELPNEVRGGVLPYALRQAGELGQALQLAALLATYYIRSLNLVDHIRQMNFSRTTAARVTVVFKGSLKVPGGQPPVAEVNLRGTVSLSYSRGK</sequence>
<accession>A0A7W8JZ37</accession>
<dbReference type="InterPro" id="IPR000157">
    <property type="entry name" value="TIR_dom"/>
</dbReference>
<evidence type="ECO:0000313" key="3">
    <source>
        <dbReference type="Proteomes" id="UP000552709"/>
    </source>
</evidence>
<dbReference type="Gene3D" id="3.40.50.10140">
    <property type="entry name" value="Toll/interleukin-1 receptor homology (TIR) domain"/>
    <property type="match status" value="1"/>
</dbReference>
<dbReference type="RefSeq" id="WP_184134629.1">
    <property type="nucleotide sequence ID" value="NZ_JACHFL010000010.1"/>
</dbReference>
<evidence type="ECO:0000259" key="1">
    <source>
        <dbReference type="PROSITE" id="PS50104"/>
    </source>
</evidence>
<dbReference type="AlphaFoldDB" id="A0A7W8JZ37"/>
<dbReference type="SMART" id="SM00255">
    <property type="entry name" value="TIR"/>
    <property type="match status" value="1"/>
</dbReference>
<dbReference type="SUPFAM" id="SSF52200">
    <property type="entry name" value="Toll/Interleukin receptor TIR domain"/>
    <property type="match status" value="1"/>
</dbReference>
<proteinExistence type="predicted"/>
<comment type="caution">
    <text evidence="2">The sequence shown here is derived from an EMBL/GenBank/DDBJ whole genome shotgun (WGS) entry which is preliminary data.</text>
</comment>
<name>A0A7W8JZ37_9DEIO</name>
<dbReference type="Proteomes" id="UP000552709">
    <property type="component" value="Unassembled WGS sequence"/>
</dbReference>
<dbReference type="GO" id="GO:0007165">
    <property type="term" value="P:signal transduction"/>
    <property type="evidence" value="ECO:0007669"/>
    <property type="project" value="InterPro"/>
</dbReference>
<protein>
    <recommendedName>
        <fullName evidence="1">TIR domain-containing protein</fullName>
    </recommendedName>
</protein>
<dbReference type="Pfam" id="PF13676">
    <property type="entry name" value="TIR_2"/>
    <property type="match status" value="1"/>
</dbReference>
<dbReference type="EMBL" id="JACHFL010000010">
    <property type="protein sequence ID" value="MBB5364329.1"/>
    <property type="molecule type" value="Genomic_DNA"/>
</dbReference>
<gene>
    <name evidence="2" type="ORF">HNQ08_003441</name>
</gene>